<gene>
    <name evidence="4" type="ORF">V8G54_000139</name>
    <name evidence="3" type="ORF">V8G54_037848</name>
</gene>
<dbReference type="Proteomes" id="UP001374535">
    <property type="component" value="Mitochondrion MT"/>
</dbReference>
<evidence type="ECO:0000313" key="4">
    <source>
        <dbReference type="EMBL" id="WVZ26914.1"/>
    </source>
</evidence>
<dbReference type="EMBL" id="CP144689">
    <property type="protein sequence ID" value="WVY89129.1"/>
    <property type="molecule type" value="Genomic_DNA"/>
</dbReference>
<feature type="region of interest" description="Disordered" evidence="1">
    <location>
        <begin position="311"/>
        <end position="350"/>
    </location>
</feature>
<dbReference type="Pfam" id="PF05919">
    <property type="entry name" value="Mitovir_RNA_pol"/>
    <property type="match status" value="1"/>
</dbReference>
<keyword evidence="3" id="KW-0150">Chloroplast</keyword>
<dbReference type="Pfam" id="PF26057">
    <property type="entry name" value="DUF8018"/>
    <property type="match status" value="1"/>
</dbReference>
<dbReference type="InterPro" id="IPR052694">
    <property type="entry name" value="Mt_uS3-like"/>
</dbReference>
<evidence type="ECO:0000259" key="2">
    <source>
        <dbReference type="Pfam" id="PF26057"/>
    </source>
</evidence>
<evidence type="ECO:0000313" key="3">
    <source>
        <dbReference type="EMBL" id="WVY89129.1"/>
    </source>
</evidence>
<keyword evidence="3" id="KW-0934">Plastid</keyword>
<proteinExistence type="predicted"/>
<dbReference type="PANTHER" id="PTHR35289:SF1">
    <property type="entry name" value="ATP SYNTHASE 9 MITOCHONDRIAL-RELATED"/>
    <property type="match status" value="1"/>
</dbReference>
<protein>
    <recommendedName>
        <fullName evidence="2">DUF8018 domain-containing protein</fullName>
    </recommendedName>
</protein>
<dbReference type="AlphaFoldDB" id="A0AAQ3SHI9"/>
<feature type="domain" description="DUF8018" evidence="2">
    <location>
        <begin position="362"/>
        <end position="461"/>
    </location>
</feature>
<dbReference type="InterPro" id="IPR008686">
    <property type="entry name" value="RNA_pol_mitovir"/>
</dbReference>
<keyword evidence="5" id="KW-1185">Reference proteome</keyword>
<reference evidence="4 5" key="1">
    <citation type="journal article" date="2023" name="Life. Sci Alliance">
        <title>Evolutionary insights into 3D genome organization and epigenetic landscape of Vigna mungo.</title>
        <authorList>
            <person name="Junaid A."/>
            <person name="Singh B."/>
            <person name="Bhatia S."/>
        </authorList>
    </citation>
    <scope>NUCLEOTIDE SEQUENCE [LARGE SCALE GENOMIC DNA]</scope>
    <source>
        <strain evidence="4">Urdbean</strain>
    </source>
</reference>
<geneLocation type="mitochondrion" evidence="4"/>
<name>A0AAQ3SHI9_VIGMU</name>
<sequence>MDDQTAPLIRLVPSKTCLSYDLKSATDGWPLVFLFERLALLFDRSFASSVMNTTLGTNVFEVPFVKRALSQVSFVTGQPYAILGDDVLITDPLVAEQYRLGLQRLGVKISTHKSLISSTGALYVASTTPTDTTYNRFAYAIMVMDLEIESYSNSEIADWILHIRSNPSLLSSFYAPLRGPLRDIRLDGVQSVWREDLILNAMILSVLSSPALVSGLMVARAKNPVHSVLFPIPVFRDTSGLLLLLGKIGLSRGTPCALVVTALKSVLTLEDLPFQLPLSMVPSGAEAGGLTAGGEDAPNGSGHSRDSGWTSFFFGGDSSETETGETSVNNGGERPVPPANQVASGEAEASPSRVIPFQYGDDENIGGETVRAIQTRLLGKYDFPTAHEIDMAQVNAQDLFEVKVEIIRLMQGLHPVGDWLRRGARALDNPRTLTGEESFEKLSLMLDDLKADSFQSATFRLLVDRVHLRAADEDEHSAA</sequence>
<organism evidence="4 5">
    <name type="scientific">Vigna mungo</name>
    <name type="common">Black gram</name>
    <name type="synonym">Phaseolus mungo</name>
    <dbReference type="NCBI Taxonomy" id="3915"/>
    <lineage>
        <taxon>Eukaryota</taxon>
        <taxon>Viridiplantae</taxon>
        <taxon>Streptophyta</taxon>
        <taxon>Embryophyta</taxon>
        <taxon>Tracheophyta</taxon>
        <taxon>Spermatophyta</taxon>
        <taxon>Magnoliopsida</taxon>
        <taxon>eudicotyledons</taxon>
        <taxon>Gunneridae</taxon>
        <taxon>Pentapetalae</taxon>
        <taxon>rosids</taxon>
        <taxon>fabids</taxon>
        <taxon>Fabales</taxon>
        <taxon>Fabaceae</taxon>
        <taxon>Papilionoideae</taxon>
        <taxon>50 kb inversion clade</taxon>
        <taxon>NPAAA clade</taxon>
        <taxon>indigoferoid/millettioid clade</taxon>
        <taxon>Phaseoleae</taxon>
        <taxon>Vigna</taxon>
    </lineage>
</organism>
<dbReference type="PANTHER" id="PTHR35289">
    <property type="entry name" value="TRANSMEMBRANE PROTEIN"/>
    <property type="match status" value="1"/>
</dbReference>
<accession>A0AAQ3SHI9</accession>
<reference evidence="4" key="2">
    <citation type="submission" date="2024-01" db="EMBL/GenBank/DDBJ databases">
        <authorList>
            <person name="Junaid A."/>
            <person name="Bhatia S."/>
        </authorList>
    </citation>
    <scope>NUCLEOTIDE SEQUENCE</scope>
    <source>
        <strain evidence="4">Urdbean</strain>
        <tissue evidence="4">Leaf</tissue>
    </source>
</reference>
<evidence type="ECO:0000313" key="5">
    <source>
        <dbReference type="Proteomes" id="UP001374535"/>
    </source>
</evidence>
<dbReference type="InterPro" id="IPR058331">
    <property type="entry name" value="DUF8018"/>
</dbReference>
<evidence type="ECO:0000256" key="1">
    <source>
        <dbReference type="SAM" id="MobiDB-lite"/>
    </source>
</evidence>
<dbReference type="Proteomes" id="UP001374535">
    <property type="component" value="Chloroplast Pltd"/>
</dbReference>
<keyword evidence="4" id="KW-0496">Mitochondrion</keyword>
<dbReference type="EMBL" id="CP144701">
    <property type="protein sequence ID" value="WVZ26914.1"/>
    <property type="molecule type" value="Genomic_DNA"/>
</dbReference>